<evidence type="ECO:0000256" key="4">
    <source>
        <dbReference type="ARBA" id="ARBA00022741"/>
    </source>
</evidence>
<dbReference type="InterPro" id="IPR011709">
    <property type="entry name" value="DEAD-box_helicase_OB_fold"/>
</dbReference>
<dbReference type="Pfam" id="PF04408">
    <property type="entry name" value="WHD_HA2"/>
    <property type="match status" value="1"/>
</dbReference>
<dbReference type="PROSITE" id="PS51194">
    <property type="entry name" value="HELICASE_CTER"/>
    <property type="match status" value="1"/>
</dbReference>
<keyword evidence="3" id="KW-0507">mRNA processing</keyword>
<evidence type="ECO:0000256" key="7">
    <source>
        <dbReference type="ARBA" id="ARBA00022840"/>
    </source>
</evidence>
<dbReference type="PROSITE" id="PS51192">
    <property type="entry name" value="HELICASE_ATP_BIND_1"/>
    <property type="match status" value="1"/>
</dbReference>
<evidence type="ECO:0000256" key="2">
    <source>
        <dbReference type="ARBA" id="ARBA00012552"/>
    </source>
</evidence>
<dbReference type="FunFam" id="1.20.120.1080:FF:000001">
    <property type="entry name" value="Pre-mRNA-splicing factor ATP-dependent RNA helicase"/>
    <property type="match status" value="1"/>
</dbReference>
<name>A0A2Z6R4B1_9GLOM</name>
<dbReference type="InterPro" id="IPR048333">
    <property type="entry name" value="HA2_WH"/>
</dbReference>
<dbReference type="Pfam" id="PF21010">
    <property type="entry name" value="HA2_C"/>
    <property type="match status" value="1"/>
</dbReference>
<evidence type="ECO:0000256" key="9">
    <source>
        <dbReference type="ARBA" id="ARBA00047984"/>
    </source>
</evidence>
<comment type="caution">
    <text evidence="12">The sequence shown here is derived from an EMBL/GenBank/DDBJ whole genome shotgun (WGS) entry which is preliminary data.</text>
</comment>
<keyword evidence="4" id="KW-0547">Nucleotide-binding</keyword>
<evidence type="ECO:0000256" key="3">
    <source>
        <dbReference type="ARBA" id="ARBA00022664"/>
    </source>
</evidence>
<evidence type="ECO:0000259" key="11">
    <source>
        <dbReference type="PROSITE" id="PS51194"/>
    </source>
</evidence>
<dbReference type="InterPro" id="IPR011545">
    <property type="entry name" value="DEAD/DEAH_box_helicase_dom"/>
</dbReference>
<evidence type="ECO:0000313" key="12">
    <source>
        <dbReference type="EMBL" id="GBB97167.1"/>
    </source>
</evidence>
<dbReference type="GO" id="GO:0016787">
    <property type="term" value="F:hydrolase activity"/>
    <property type="evidence" value="ECO:0007669"/>
    <property type="project" value="UniProtKB-KW"/>
</dbReference>
<dbReference type="FunFam" id="3.40.50.300:FF:000767">
    <property type="entry name" value="Putative ATP-dependent RNA helicase DHX35"/>
    <property type="match status" value="1"/>
</dbReference>
<dbReference type="CDD" id="cd17980">
    <property type="entry name" value="DEXHc_DHX35"/>
    <property type="match status" value="1"/>
</dbReference>
<evidence type="ECO:0000256" key="8">
    <source>
        <dbReference type="ARBA" id="ARBA00023187"/>
    </source>
</evidence>
<dbReference type="Pfam" id="PF00270">
    <property type="entry name" value="DEAD"/>
    <property type="match status" value="1"/>
</dbReference>
<evidence type="ECO:0000256" key="5">
    <source>
        <dbReference type="ARBA" id="ARBA00022801"/>
    </source>
</evidence>
<feature type="domain" description="Helicase C-terminal" evidence="11">
    <location>
        <begin position="253"/>
        <end position="428"/>
    </location>
</feature>
<evidence type="ECO:0000256" key="6">
    <source>
        <dbReference type="ARBA" id="ARBA00022806"/>
    </source>
</evidence>
<dbReference type="GO" id="GO:0006397">
    <property type="term" value="P:mRNA processing"/>
    <property type="evidence" value="ECO:0007669"/>
    <property type="project" value="UniProtKB-KW"/>
</dbReference>
<evidence type="ECO:0000313" key="13">
    <source>
        <dbReference type="Proteomes" id="UP000247702"/>
    </source>
</evidence>
<dbReference type="AlphaFoldDB" id="A0A2Z6R4B1"/>
<evidence type="ECO:0000256" key="1">
    <source>
        <dbReference type="ARBA" id="ARBA00008792"/>
    </source>
</evidence>
<keyword evidence="6" id="KW-0347">Helicase</keyword>
<keyword evidence="5" id="KW-0378">Hydrolase</keyword>
<dbReference type="Pfam" id="PF07717">
    <property type="entry name" value="OB_NTP_bind"/>
    <property type="match status" value="1"/>
</dbReference>
<keyword evidence="13" id="KW-1185">Reference proteome</keyword>
<gene>
    <name evidence="12" type="ORF">RclHR1_02930016</name>
</gene>
<dbReference type="Pfam" id="PF00271">
    <property type="entry name" value="Helicase_C"/>
    <property type="match status" value="1"/>
</dbReference>
<dbReference type="EMBL" id="BEXD01002146">
    <property type="protein sequence ID" value="GBB97167.1"/>
    <property type="molecule type" value="Genomic_DNA"/>
</dbReference>
<reference evidence="12 13" key="1">
    <citation type="submission" date="2017-11" db="EMBL/GenBank/DDBJ databases">
        <title>The genome of Rhizophagus clarus HR1 reveals common genetic basis of auxotrophy among arbuscular mycorrhizal fungi.</title>
        <authorList>
            <person name="Kobayashi Y."/>
        </authorList>
    </citation>
    <scope>NUCLEOTIDE SEQUENCE [LARGE SCALE GENOMIC DNA]</scope>
    <source>
        <strain evidence="12 13">HR1</strain>
    </source>
</reference>
<feature type="domain" description="Helicase ATP-binding" evidence="10">
    <location>
        <begin position="56"/>
        <end position="221"/>
    </location>
</feature>
<dbReference type="STRING" id="94130.A0A2Z6R4B1"/>
<dbReference type="InterPro" id="IPR014001">
    <property type="entry name" value="Helicase_ATP-bd"/>
</dbReference>
<accession>A0A2Z6R4B1</accession>
<dbReference type="InterPro" id="IPR002464">
    <property type="entry name" value="DNA/RNA_helicase_DEAH_CS"/>
</dbReference>
<organism evidence="12 13">
    <name type="scientific">Rhizophagus clarus</name>
    <dbReference type="NCBI Taxonomy" id="94130"/>
    <lineage>
        <taxon>Eukaryota</taxon>
        <taxon>Fungi</taxon>
        <taxon>Fungi incertae sedis</taxon>
        <taxon>Mucoromycota</taxon>
        <taxon>Glomeromycotina</taxon>
        <taxon>Glomeromycetes</taxon>
        <taxon>Glomerales</taxon>
        <taxon>Glomeraceae</taxon>
        <taxon>Rhizophagus</taxon>
    </lineage>
</organism>
<protein>
    <recommendedName>
        <fullName evidence="2">RNA helicase</fullName>
        <ecNumber evidence="2">3.6.4.13</ecNumber>
    </recommendedName>
</protein>
<dbReference type="SMART" id="SM00847">
    <property type="entry name" value="HA2"/>
    <property type="match status" value="1"/>
</dbReference>
<dbReference type="SMART" id="SM00490">
    <property type="entry name" value="HELICc"/>
    <property type="match status" value="1"/>
</dbReference>
<dbReference type="Proteomes" id="UP000247702">
    <property type="component" value="Unassembled WGS sequence"/>
</dbReference>
<keyword evidence="7" id="KW-0067">ATP-binding</keyword>
<dbReference type="GO" id="GO:0003723">
    <property type="term" value="F:RNA binding"/>
    <property type="evidence" value="ECO:0007669"/>
    <property type="project" value="TreeGrafter"/>
</dbReference>
<proteinExistence type="inferred from homology"/>
<dbReference type="GO" id="GO:0071013">
    <property type="term" value="C:catalytic step 2 spliceosome"/>
    <property type="evidence" value="ECO:0007669"/>
    <property type="project" value="TreeGrafter"/>
</dbReference>
<keyword evidence="8" id="KW-0508">mRNA splicing</keyword>
<sequence>MAFWKPGTVAPGISVDREAEKETSENLVTFVDHGSNLSIQQQRKILPIFKSRDQILYLVEQYQTTIIVGQTGCGKSTQLPQYLHEAGWTANGRIVACTQPRRVAAITVADRVASEMNVKLGKEVGYSIRFEECYDPNLTSIKYMTDGMLFRETFLDPLLTQYSVIMIDEAHERSLYTDLLLGILKKIQKKRPELRLIISSATLDAEAFYEFFNTNTANDSSKDNVSIISLEGRMFPVDVHYLEEPCQDYVETAIQTAFDIHVKEPPGDILIFLTGRDEIDHAVGEIFQRATTLPRSAMKINPLPIYAGLPSEQQLEIFEQTPQNTRKVVVATNIAEASITIEGIVYVIDCGFVKLRAYNPKTGMESLTVVPISKSSAQQRAGRAGRIMPGKAYRLYTEDSFYRLRDASIPEIQRNNLAQVVLQLKALGIDNVLRFDFMTPPPAELMIRALELLYSLKALDDYGRLTMPLGMQLAEFPVDPMLGKILLDSYKFQCAEEMLTIAAMISVQNVFVTPSNPSTEFEDEKRKFAVEEGDHITSLNVFKAFITRGKKSARWCHQRYLNFRALSRALSIREQLKKYLERFDVPIESCGNDTVKIRKCLVSGYFAHAAKMQSDGSFRSVRDNVELHVHPSSVLFTRNAPWVIFHEVVSTTKSYMRELTVIDPAWLTELAPHFYEIRKTSLPAH</sequence>
<dbReference type="InterPro" id="IPR001650">
    <property type="entry name" value="Helicase_C-like"/>
</dbReference>
<dbReference type="GO" id="GO:0008380">
    <property type="term" value="P:RNA splicing"/>
    <property type="evidence" value="ECO:0007669"/>
    <property type="project" value="UniProtKB-KW"/>
</dbReference>
<dbReference type="InterPro" id="IPR007502">
    <property type="entry name" value="Helicase-assoc_dom"/>
</dbReference>
<dbReference type="PROSITE" id="PS00690">
    <property type="entry name" value="DEAH_ATP_HELICASE"/>
    <property type="match status" value="1"/>
</dbReference>
<dbReference type="Gene3D" id="3.40.50.300">
    <property type="entry name" value="P-loop containing nucleotide triphosphate hydrolases"/>
    <property type="match status" value="2"/>
</dbReference>
<dbReference type="GO" id="GO:0003724">
    <property type="term" value="F:RNA helicase activity"/>
    <property type="evidence" value="ECO:0007669"/>
    <property type="project" value="UniProtKB-EC"/>
</dbReference>
<dbReference type="InterPro" id="IPR027417">
    <property type="entry name" value="P-loop_NTPase"/>
</dbReference>
<comment type="catalytic activity">
    <reaction evidence="9">
        <text>ATP + H2O = ADP + phosphate + H(+)</text>
        <dbReference type="Rhea" id="RHEA:13065"/>
        <dbReference type="ChEBI" id="CHEBI:15377"/>
        <dbReference type="ChEBI" id="CHEBI:15378"/>
        <dbReference type="ChEBI" id="CHEBI:30616"/>
        <dbReference type="ChEBI" id="CHEBI:43474"/>
        <dbReference type="ChEBI" id="CHEBI:456216"/>
        <dbReference type="EC" id="3.6.4.13"/>
    </reaction>
</comment>
<dbReference type="Gene3D" id="1.20.120.1080">
    <property type="match status" value="1"/>
</dbReference>
<dbReference type="SMART" id="SM00487">
    <property type="entry name" value="DEXDc"/>
    <property type="match status" value="1"/>
</dbReference>
<dbReference type="GO" id="GO:0005524">
    <property type="term" value="F:ATP binding"/>
    <property type="evidence" value="ECO:0007669"/>
    <property type="project" value="UniProtKB-KW"/>
</dbReference>
<dbReference type="EC" id="3.6.4.13" evidence="2"/>
<comment type="similarity">
    <text evidence="1">Belongs to the DEAD box helicase family. DEAH subfamily.</text>
</comment>
<dbReference type="PANTHER" id="PTHR18934">
    <property type="entry name" value="ATP-DEPENDENT RNA HELICASE"/>
    <property type="match status" value="1"/>
</dbReference>
<dbReference type="FunFam" id="3.40.50.300:FF:000578">
    <property type="entry name" value="probable ATP-dependent RNA helicase DHX35"/>
    <property type="match status" value="1"/>
</dbReference>
<dbReference type="CDD" id="cd18791">
    <property type="entry name" value="SF2_C_RHA"/>
    <property type="match status" value="1"/>
</dbReference>
<dbReference type="PANTHER" id="PTHR18934:SF136">
    <property type="entry name" value="ATP-DEPENDENT RNA HELICASE DHX35-RELATED"/>
    <property type="match status" value="1"/>
</dbReference>
<evidence type="ECO:0000259" key="10">
    <source>
        <dbReference type="PROSITE" id="PS51192"/>
    </source>
</evidence>
<dbReference type="SUPFAM" id="SSF52540">
    <property type="entry name" value="P-loop containing nucleoside triphosphate hydrolases"/>
    <property type="match status" value="1"/>
</dbReference>
<dbReference type="GO" id="GO:0005684">
    <property type="term" value="C:U2-type spliceosomal complex"/>
    <property type="evidence" value="ECO:0007669"/>
    <property type="project" value="UniProtKB-ARBA"/>
</dbReference>